<dbReference type="PROSITE" id="PS00369">
    <property type="entry name" value="PTS_HPR_HIS"/>
    <property type="match status" value="1"/>
</dbReference>
<keyword evidence="13" id="KW-0460">Magnesium</keyword>
<comment type="catalytic activity">
    <reaction evidence="1">
        <text>L-histidyl-[protein] + phosphoenolpyruvate = N(pros)-phospho-L-histidyl-[protein] + pyruvate</text>
        <dbReference type="Rhea" id="RHEA:23880"/>
        <dbReference type="Rhea" id="RHEA-COMP:9745"/>
        <dbReference type="Rhea" id="RHEA-COMP:9746"/>
        <dbReference type="ChEBI" id="CHEBI:15361"/>
        <dbReference type="ChEBI" id="CHEBI:29979"/>
        <dbReference type="ChEBI" id="CHEBI:58702"/>
        <dbReference type="ChEBI" id="CHEBI:64837"/>
        <dbReference type="EC" id="2.7.3.9"/>
    </reaction>
</comment>
<dbReference type="InterPro" id="IPR001127">
    <property type="entry name" value="PTS_EIIA_1_perm"/>
</dbReference>
<evidence type="ECO:0000256" key="5">
    <source>
        <dbReference type="ARBA" id="ARBA00012232"/>
    </source>
</evidence>
<dbReference type="Gene3D" id="3.30.1340.10">
    <property type="entry name" value="HPr-like"/>
    <property type="match status" value="1"/>
</dbReference>
<dbReference type="InterPro" id="IPR008279">
    <property type="entry name" value="PEP-util_enz_mobile_dom"/>
</dbReference>
<dbReference type="FunFam" id="2.70.70.10:FF:000001">
    <property type="entry name" value="PTS system glucose-specific IIA component"/>
    <property type="match status" value="1"/>
</dbReference>
<dbReference type="GO" id="GO:0009401">
    <property type="term" value="P:phosphoenolpyruvate-dependent sugar phosphotransferase system"/>
    <property type="evidence" value="ECO:0007669"/>
    <property type="project" value="UniProtKB-KW"/>
</dbReference>
<evidence type="ECO:0000256" key="4">
    <source>
        <dbReference type="ARBA" id="ARBA00007837"/>
    </source>
</evidence>
<dbReference type="GO" id="GO:0046872">
    <property type="term" value="F:metal ion binding"/>
    <property type="evidence" value="ECO:0007669"/>
    <property type="project" value="UniProtKB-KW"/>
</dbReference>
<keyword evidence="17" id="KW-1185">Reference proteome</keyword>
<evidence type="ECO:0000256" key="10">
    <source>
        <dbReference type="ARBA" id="ARBA00022683"/>
    </source>
</evidence>
<reference evidence="17" key="1">
    <citation type="submission" date="2017-11" db="EMBL/GenBank/DDBJ databases">
        <authorList>
            <person name="Chan K.G."/>
            <person name="Lee L.S."/>
        </authorList>
    </citation>
    <scope>NUCLEOTIDE SEQUENCE [LARGE SCALE GENOMIC DNA]</scope>
    <source>
        <strain evidence="17">DSM 100970</strain>
    </source>
</reference>
<dbReference type="PROSITE" id="PS00371">
    <property type="entry name" value="PTS_EIIA_TYPE_1_HIS"/>
    <property type="match status" value="1"/>
</dbReference>
<evidence type="ECO:0000256" key="9">
    <source>
        <dbReference type="ARBA" id="ARBA00022679"/>
    </source>
</evidence>
<evidence type="ECO:0000256" key="2">
    <source>
        <dbReference type="ARBA" id="ARBA00001946"/>
    </source>
</evidence>
<dbReference type="InterPro" id="IPR015813">
    <property type="entry name" value="Pyrv/PenolPyrv_kinase-like_dom"/>
</dbReference>
<dbReference type="Proteomes" id="UP000236655">
    <property type="component" value="Chromosome"/>
</dbReference>
<accession>A0A2I7N7F6</accession>
<comment type="subcellular location">
    <subcellularLocation>
        <location evidence="3">Cytoplasm</location>
    </subcellularLocation>
</comment>
<dbReference type="Gene3D" id="2.70.70.10">
    <property type="entry name" value="Glucose Permease (Domain IIA)"/>
    <property type="match status" value="1"/>
</dbReference>
<dbReference type="Pfam" id="PF00391">
    <property type="entry name" value="PEP-utilizers"/>
    <property type="match status" value="1"/>
</dbReference>
<evidence type="ECO:0000256" key="12">
    <source>
        <dbReference type="ARBA" id="ARBA00022777"/>
    </source>
</evidence>
<evidence type="ECO:0000256" key="6">
    <source>
        <dbReference type="ARBA" id="ARBA00022448"/>
    </source>
</evidence>
<dbReference type="PANTHER" id="PTHR46244">
    <property type="entry name" value="PHOSPHOENOLPYRUVATE-PROTEIN PHOSPHOTRANSFERASE"/>
    <property type="match status" value="1"/>
</dbReference>
<proteinExistence type="inferred from homology"/>
<keyword evidence="9 16" id="KW-0808">Transferase</keyword>
<dbReference type="PANTHER" id="PTHR46244:SF6">
    <property type="entry name" value="PHOSPHOENOLPYRUVATE-PROTEIN PHOSPHOTRANSFERASE"/>
    <property type="match status" value="1"/>
</dbReference>
<keyword evidence="11" id="KW-0479">Metal-binding</keyword>
<evidence type="ECO:0000256" key="13">
    <source>
        <dbReference type="ARBA" id="ARBA00022842"/>
    </source>
</evidence>
<evidence type="ECO:0000313" key="17">
    <source>
        <dbReference type="Proteomes" id="UP000236655"/>
    </source>
</evidence>
<dbReference type="EC" id="2.7.3.9" evidence="5"/>
<dbReference type="Pfam" id="PF05524">
    <property type="entry name" value="PEP-utilisers_N"/>
    <property type="match status" value="1"/>
</dbReference>
<dbReference type="InterPro" id="IPR000121">
    <property type="entry name" value="PEP_util_C"/>
</dbReference>
<name>A0A2I7N7F6_9NEIS</name>
<keyword evidence="7" id="KW-0963">Cytoplasm</keyword>
<evidence type="ECO:0000313" key="16">
    <source>
        <dbReference type="EMBL" id="AUR52145.1"/>
    </source>
</evidence>
<dbReference type="InterPro" id="IPR001020">
    <property type="entry name" value="PTS_HPr_His_P_site"/>
</dbReference>
<dbReference type="PRINTS" id="PR00107">
    <property type="entry name" value="PHOSPHOCPHPR"/>
</dbReference>
<dbReference type="NCBIfam" id="TIGR01417">
    <property type="entry name" value="PTS_I_fam"/>
    <property type="match status" value="1"/>
</dbReference>
<evidence type="ECO:0000259" key="14">
    <source>
        <dbReference type="PROSITE" id="PS51093"/>
    </source>
</evidence>
<dbReference type="PROSITE" id="PS00742">
    <property type="entry name" value="PEP_ENZYMES_2"/>
    <property type="match status" value="1"/>
</dbReference>
<organism evidence="16 17">
    <name type="scientific">Aquella oligotrophica</name>
    <dbReference type="NCBI Taxonomy" id="2067065"/>
    <lineage>
        <taxon>Bacteria</taxon>
        <taxon>Pseudomonadati</taxon>
        <taxon>Pseudomonadota</taxon>
        <taxon>Betaproteobacteria</taxon>
        <taxon>Neisseriales</taxon>
        <taxon>Neisseriaceae</taxon>
        <taxon>Aquella</taxon>
    </lineage>
</organism>
<dbReference type="InterPro" id="IPR023151">
    <property type="entry name" value="PEP_util_CS"/>
</dbReference>
<dbReference type="SUPFAM" id="SSF51621">
    <property type="entry name" value="Phosphoenolpyruvate/pyruvate domain"/>
    <property type="match status" value="1"/>
</dbReference>
<evidence type="ECO:0000259" key="15">
    <source>
        <dbReference type="PROSITE" id="PS51350"/>
    </source>
</evidence>
<keyword evidence="12" id="KW-0418">Kinase</keyword>
<dbReference type="GO" id="GO:0016301">
    <property type="term" value="F:kinase activity"/>
    <property type="evidence" value="ECO:0007669"/>
    <property type="project" value="UniProtKB-KW"/>
</dbReference>
<comment type="cofactor">
    <cofactor evidence="2">
        <name>Mg(2+)</name>
        <dbReference type="ChEBI" id="CHEBI:18420"/>
    </cofactor>
</comment>
<keyword evidence="8" id="KW-0762">Sugar transport</keyword>
<dbReference type="InterPro" id="IPR040442">
    <property type="entry name" value="Pyrv_kinase-like_dom_sf"/>
</dbReference>
<dbReference type="KEGG" id="nba:CUN60_07465"/>
<comment type="similarity">
    <text evidence="4">Belongs to the PEP-utilizing enzyme family.</text>
</comment>
<keyword evidence="6" id="KW-0813">Transport</keyword>
<dbReference type="InterPro" id="IPR008731">
    <property type="entry name" value="PTS_EIN"/>
</dbReference>
<evidence type="ECO:0000256" key="7">
    <source>
        <dbReference type="ARBA" id="ARBA00022490"/>
    </source>
</evidence>
<dbReference type="PROSITE" id="PS51350">
    <property type="entry name" value="PTS_HPR_DOM"/>
    <property type="match status" value="1"/>
</dbReference>
<dbReference type="PRINTS" id="PR01736">
    <property type="entry name" value="PHPHTRNFRASE"/>
</dbReference>
<keyword evidence="16" id="KW-0670">Pyruvate</keyword>
<dbReference type="SUPFAM" id="SSF55594">
    <property type="entry name" value="HPr-like"/>
    <property type="match status" value="1"/>
</dbReference>
<dbReference type="RefSeq" id="WP_102951441.1">
    <property type="nucleotide sequence ID" value="NZ_CP024847.1"/>
</dbReference>
<dbReference type="InterPro" id="IPR011055">
    <property type="entry name" value="Dup_hybrid_motif"/>
</dbReference>
<dbReference type="InterPro" id="IPR036618">
    <property type="entry name" value="PtsI_HPr-bd_sf"/>
</dbReference>
<dbReference type="Pfam" id="PF02896">
    <property type="entry name" value="PEP-utilizers_C"/>
    <property type="match status" value="1"/>
</dbReference>
<dbReference type="EMBL" id="CP024847">
    <property type="protein sequence ID" value="AUR52145.1"/>
    <property type="molecule type" value="Genomic_DNA"/>
</dbReference>
<gene>
    <name evidence="16" type="primary">ptsP</name>
    <name evidence="16" type="ORF">CUN60_07465</name>
</gene>
<dbReference type="Gene3D" id="3.50.30.10">
    <property type="entry name" value="Phosphohistidine domain"/>
    <property type="match status" value="1"/>
</dbReference>
<dbReference type="Pfam" id="PF00381">
    <property type="entry name" value="PTS-HPr"/>
    <property type="match status" value="1"/>
</dbReference>
<dbReference type="SUPFAM" id="SSF52009">
    <property type="entry name" value="Phosphohistidine domain"/>
    <property type="match status" value="1"/>
</dbReference>
<dbReference type="InterPro" id="IPR035895">
    <property type="entry name" value="HPr-like_sf"/>
</dbReference>
<sequence length="840" mass="91677">MVQQVSVFPPLKGAFIDLDKVPDPVFAEKMVGDGFAIDPFDNALYAPIDGKIKSIHRAKHAITIESEAGFDILIHIGLETVSLGGTGFDVIVNEGDHVKTGDLLTVFDMDYIAANVVALITPVLVTDIEEKKIQIEILPHDAITDLSKPILTVKLGNHTTAISEVQNTSPQVTLESDLITITNSHGIHARPAALLNSIARKYPDNEILMIKGEQSGNVKSVVSLLSLSVQHKDQIQFLVKGINGVKIIAELTDAIKNLHDDESENPIADPNSGEEDNKVENGKYHGVVASSGLAVARLVRQTGIQFEYERFAADEAEQLVKLDKTIHSLVAELENEIKDLSEFDIAHKNILSAHLMILTDPELITQAKNLITNGQSAAYGWDKATAESCKALLATGNQLLIERQNDLIDVRDRVLTILCGNESKKVAEFTEEVILVAEDFTPSQVIAMSDKVKGLVSVRGGVTSHVSILARTRGMPLLVGVAKEILQESEQNVVLDTINTAILNVKPTPEELNQAKGEVNRRIEALQIAREAAQVPAVTTDGVQINCLANIGNIDEARIAAANGAEGVGLFRTEFMFLETKEAPSEEMQFNEYSDINHVLAGKTLVIRTLDAGGDKKIPYITQMHEENPMLGVRGVRLCLANRELFKTQLRAILKTKAENIKVMIPMISKLTEYRAVKQIFEEIKADLGINTQIQLGIMVEVPSVAFISEAFAKEVDFMSIGTNDLTQYVMAVDREHTELAKEVDHLHPAVLAAIAATSIGAAKHDTNLSVCGLMASEKLAIPVLIGLGIKNLSMTVSTIPENKAFIRNLNYAKCKEVAEHCLSLPTAIEVREYLKSQFN</sequence>
<keyword evidence="10" id="KW-0598">Phosphotransferase system</keyword>
<dbReference type="InterPro" id="IPR000032">
    <property type="entry name" value="HPr-like"/>
</dbReference>
<dbReference type="Pfam" id="PF00358">
    <property type="entry name" value="PTS_EIIA_1"/>
    <property type="match status" value="1"/>
</dbReference>
<evidence type="ECO:0000256" key="3">
    <source>
        <dbReference type="ARBA" id="ARBA00004496"/>
    </source>
</evidence>
<dbReference type="InterPro" id="IPR006318">
    <property type="entry name" value="PTS_EI-like"/>
</dbReference>
<dbReference type="Gene3D" id="3.20.20.60">
    <property type="entry name" value="Phosphoenolpyruvate-binding domains"/>
    <property type="match status" value="1"/>
</dbReference>
<dbReference type="InterPro" id="IPR036637">
    <property type="entry name" value="Phosphohistidine_dom_sf"/>
</dbReference>
<dbReference type="OrthoDB" id="9765468at2"/>
<evidence type="ECO:0000256" key="1">
    <source>
        <dbReference type="ARBA" id="ARBA00000683"/>
    </source>
</evidence>
<dbReference type="SUPFAM" id="SSF47831">
    <property type="entry name" value="Enzyme I of the PEP:sugar phosphotransferase system HPr-binding (sub)domain"/>
    <property type="match status" value="1"/>
</dbReference>
<protein>
    <recommendedName>
        <fullName evidence="5">phosphoenolpyruvate--protein phosphotransferase</fullName>
        <ecNumber evidence="5">2.7.3.9</ecNumber>
    </recommendedName>
</protein>
<dbReference type="GO" id="GO:0005737">
    <property type="term" value="C:cytoplasm"/>
    <property type="evidence" value="ECO:0007669"/>
    <property type="project" value="UniProtKB-SubCell"/>
</dbReference>
<dbReference type="NCBIfam" id="TIGR00830">
    <property type="entry name" value="PTBA"/>
    <property type="match status" value="1"/>
</dbReference>
<dbReference type="InterPro" id="IPR050499">
    <property type="entry name" value="PEP-utilizing_PTS_enzyme"/>
</dbReference>
<dbReference type="AlphaFoldDB" id="A0A2I7N7F6"/>
<dbReference type="SUPFAM" id="SSF51261">
    <property type="entry name" value="Duplicated hybrid motif"/>
    <property type="match status" value="1"/>
</dbReference>
<dbReference type="Gene3D" id="1.10.274.10">
    <property type="entry name" value="PtsI, HPr-binding domain"/>
    <property type="match status" value="1"/>
</dbReference>
<dbReference type="PROSITE" id="PS51093">
    <property type="entry name" value="PTS_EIIA_TYPE_1"/>
    <property type="match status" value="1"/>
</dbReference>
<dbReference type="GO" id="GO:0008965">
    <property type="term" value="F:phosphoenolpyruvate-protein phosphotransferase activity"/>
    <property type="evidence" value="ECO:0007669"/>
    <property type="project" value="UniProtKB-EC"/>
</dbReference>
<evidence type="ECO:0000256" key="8">
    <source>
        <dbReference type="ARBA" id="ARBA00022597"/>
    </source>
</evidence>
<feature type="domain" description="HPr" evidence="15">
    <location>
        <begin position="174"/>
        <end position="262"/>
    </location>
</feature>
<dbReference type="NCBIfam" id="TIGR01003">
    <property type="entry name" value="PTS_HPr_family"/>
    <property type="match status" value="1"/>
</dbReference>
<evidence type="ECO:0000256" key="11">
    <source>
        <dbReference type="ARBA" id="ARBA00022723"/>
    </source>
</evidence>
<feature type="domain" description="PTS EIIA type-1" evidence="14">
    <location>
        <begin position="23"/>
        <end position="127"/>
    </location>
</feature>